<evidence type="ECO:0000313" key="1">
    <source>
        <dbReference type="EMBL" id="MBM3094949.1"/>
    </source>
</evidence>
<dbReference type="Proteomes" id="UP000744980">
    <property type="component" value="Unassembled WGS sequence"/>
</dbReference>
<proteinExistence type="predicted"/>
<dbReference type="EMBL" id="WXFA01000034">
    <property type="protein sequence ID" value="MBM3094949.1"/>
    <property type="molecule type" value="Genomic_DNA"/>
</dbReference>
<dbReference type="AlphaFoldDB" id="A0AAW4FUI4"/>
<reference evidence="1 2" key="1">
    <citation type="submission" date="2020-01" db="EMBL/GenBank/DDBJ databases">
        <title>Draft genome assembly of Ensifer adhaerens T173.</title>
        <authorList>
            <person name="Craig J.E."/>
            <person name="Stinchcombe J.R."/>
        </authorList>
    </citation>
    <scope>NUCLEOTIDE SEQUENCE [LARGE SCALE GENOMIC DNA]</scope>
    <source>
        <strain evidence="1 2">T173</strain>
    </source>
</reference>
<organism evidence="1 2">
    <name type="scientific">Ensifer canadensis</name>
    <dbReference type="NCBI Taxonomy" id="555315"/>
    <lineage>
        <taxon>Bacteria</taxon>
        <taxon>Pseudomonadati</taxon>
        <taxon>Pseudomonadota</taxon>
        <taxon>Alphaproteobacteria</taxon>
        <taxon>Hyphomicrobiales</taxon>
        <taxon>Rhizobiaceae</taxon>
        <taxon>Sinorhizobium/Ensifer group</taxon>
        <taxon>Ensifer</taxon>
    </lineage>
</organism>
<protein>
    <submittedName>
        <fullName evidence="1">Uncharacterized protein</fullName>
    </submittedName>
</protein>
<keyword evidence="2" id="KW-1185">Reference proteome</keyword>
<name>A0AAW4FUI4_9HYPH</name>
<evidence type="ECO:0000313" key="2">
    <source>
        <dbReference type="Proteomes" id="UP000744980"/>
    </source>
</evidence>
<sequence>MNPCQRETLLHVSLDRMRFKDKTCSNSQCYSDLCASDKTRGAVGSDWLFVVIVDKWR</sequence>
<accession>A0AAW4FUI4</accession>
<comment type="caution">
    <text evidence="1">The sequence shown here is derived from an EMBL/GenBank/DDBJ whole genome shotgun (WGS) entry which is preliminary data.</text>
</comment>
<gene>
    <name evidence="1" type="ORF">GFB56_29870</name>
</gene>